<dbReference type="PIRSF" id="PIRSF002741">
    <property type="entry name" value="MppA"/>
    <property type="match status" value="1"/>
</dbReference>
<evidence type="ECO:0000256" key="2">
    <source>
        <dbReference type="ARBA" id="ARBA00005695"/>
    </source>
</evidence>
<sequence>MSAAPAFAQTPALPQEPGNCGTIIIPPGLGIGPGADITSFNPLFITSAYNAEAAGLMFESLLWINRYHQIDWSRSIASSVTTPDAGKTYDVTMRPWLWSDGVPVTTKDVLYAFDLIKAYGTSYAGYGAGGMPGIIASLTASDAAHFQVVLQHQVNPDWFILNGLSQLAPLPAHAWEKYNTDQIWQGQSSPAFFGVVDGPLLLSGFTVGVDAAFVPNPRYGGAPMHFERFIMKFENAEGQELQAVESGDLDMSNLPFDLYDQASHLPGAHVVTLPPAYAWHELIPNLANPRTGYFADVRVRQAIADAINQQQIISLAMHGHGLPDYGPVPVVPPIFLSPAAKAGSYPVGYDPAKARALLAAAGYAPGEDGIMGKGGQSISFTLEIPAGQPLRIEMAESMQQDLRAVGIAMQIRQVEFNKMLSQMVHEPHAWEAILVGENLAAYPSGEDLFVTGGYLNNNGYSDKKMDALVAQSTDEPGMAGLYAYQDYASAQQPVIFLPNEQYSVLVRNGLHGVGDFINPLGAWAPEKLYCTAAAAP</sequence>
<dbReference type="InterPro" id="IPR030678">
    <property type="entry name" value="Peptide/Ni-bd"/>
</dbReference>
<protein>
    <recommendedName>
        <fullName evidence="5">Solute-binding protein family 5 domain-containing protein</fullName>
    </recommendedName>
</protein>
<keyword evidence="4" id="KW-0732">Signal</keyword>
<evidence type="ECO:0000256" key="1">
    <source>
        <dbReference type="ARBA" id="ARBA00004418"/>
    </source>
</evidence>
<evidence type="ECO:0000313" key="6">
    <source>
        <dbReference type="EMBL" id="GLR68755.1"/>
    </source>
</evidence>
<evidence type="ECO:0000256" key="4">
    <source>
        <dbReference type="ARBA" id="ARBA00022729"/>
    </source>
</evidence>
<proteinExistence type="inferred from homology"/>
<evidence type="ECO:0000256" key="3">
    <source>
        <dbReference type="ARBA" id="ARBA00022448"/>
    </source>
</evidence>
<accession>A0ABQ6A8E6</accession>
<keyword evidence="3" id="KW-0813">Transport</keyword>
<comment type="similarity">
    <text evidence="2">Belongs to the bacterial solute-binding protein 5 family.</text>
</comment>
<dbReference type="CDD" id="cd08513">
    <property type="entry name" value="PBP2_thermophilic_Hb8_like"/>
    <property type="match status" value="1"/>
</dbReference>
<dbReference type="Gene3D" id="3.10.105.10">
    <property type="entry name" value="Dipeptide-binding Protein, Domain 3"/>
    <property type="match status" value="1"/>
</dbReference>
<keyword evidence="7" id="KW-1185">Reference proteome</keyword>
<dbReference type="Gene3D" id="3.40.190.10">
    <property type="entry name" value="Periplasmic binding protein-like II"/>
    <property type="match status" value="1"/>
</dbReference>
<dbReference type="PANTHER" id="PTHR30290">
    <property type="entry name" value="PERIPLASMIC BINDING COMPONENT OF ABC TRANSPORTER"/>
    <property type="match status" value="1"/>
</dbReference>
<feature type="domain" description="Solute-binding protein family 5" evidence="5">
    <location>
        <begin position="76"/>
        <end position="421"/>
    </location>
</feature>
<dbReference type="SUPFAM" id="SSF53850">
    <property type="entry name" value="Periplasmic binding protein-like II"/>
    <property type="match status" value="1"/>
</dbReference>
<dbReference type="EMBL" id="BSOS01000094">
    <property type="protein sequence ID" value="GLR68755.1"/>
    <property type="molecule type" value="Genomic_DNA"/>
</dbReference>
<comment type="caution">
    <text evidence="6">The sequence shown here is derived from an EMBL/GenBank/DDBJ whole genome shotgun (WGS) entry which is preliminary data.</text>
</comment>
<evidence type="ECO:0000313" key="7">
    <source>
        <dbReference type="Proteomes" id="UP001156641"/>
    </source>
</evidence>
<evidence type="ECO:0000259" key="5">
    <source>
        <dbReference type="Pfam" id="PF00496"/>
    </source>
</evidence>
<reference evidence="7" key="1">
    <citation type="journal article" date="2019" name="Int. J. Syst. Evol. Microbiol.">
        <title>The Global Catalogue of Microorganisms (GCM) 10K type strain sequencing project: providing services to taxonomists for standard genome sequencing and annotation.</title>
        <authorList>
            <consortium name="The Broad Institute Genomics Platform"/>
            <consortium name="The Broad Institute Genome Sequencing Center for Infectious Disease"/>
            <person name="Wu L."/>
            <person name="Ma J."/>
        </authorList>
    </citation>
    <scope>NUCLEOTIDE SEQUENCE [LARGE SCALE GENOMIC DNA]</scope>
    <source>
        <strain evidence="7">NBRC 112502</strain>
    </source>
</reference>
<dbReference type="PANTHER" id="PTHR30290:SF10">
    <property type="entry name" value="PERIPLASMIC OLIGOPEPTIDE-BINDING PROTEIN-RELATED"/>
    <property type="match status" value="1"/>
</dbReference>
<dbReference type="InterPro" id="IPR039424">
    <property type="entry name" value="SBP_5"/>
</dbReference>
<dbReference type="InterPro" id="IPR000914">
    <property type="entry name" value="SBP_5_dom"/>
</dbReference>
<gene>
    <name evidence="6" type="ORF">GCM10010909_34370</name>
</gene>
<name>A0ABQ6A8E6_9PROT</name>
<organism evidence="6 7">
    <name type="scientific">Acidocella aquatica</name>
    <dbReference type="NCBI Taxonomy" id="1922313"/>
    <lineage>
        <taxon>Bacteria</taxon>
        <taxon>Pseudomonadati</taxon>
        <taxon>Pseudomonadota</taxon>
        <taxon>Alphaproteobacteria</taxon>
        <taxon>Acetobacterales</taxon>
        <taxon>Acidocellaceae</taxon>
        <taxon>Acidocella</taxon>
    </lineage>
</organism>
<comment type="subcellular location">
    <subcellularLocation>
        <location evidence="1">Periplasm</location>
    </subcellularLocation>
</comment>
<dbReference type="Pfam" id="PF00496">
    <property type="entry name" value="SBP_bac_5"/>
    <property type="match status" value="1"/>
</dbReference>
<dbReference type="Proteomes" id="UP001156641">
    <property type="component" value="Unassembled WGS sequence"/>
</dbReference>